<feature type="binding site" evidence="7">
    <location>
        <position position="127"/>
    </location>
    <ligand>
        <name>S-adenosyl-L-methionine</name>
        <dbReference type="ChEBI" id="CHEBI:59789"/>
    </ligand>
</feature>
<feature type="binding site" evidence="7">
    <location>
        <begin position="197"/>
        <end position="200"/>
    </location>
    <ligand>
        <name>substrate</name>
    </ligand>
</feature>
<dbReference type="NCBIfam" id="TIGR00091">
    <property type="entry name" value="tRNA (guanosine(46)-N7)-methyltransferase TrmB"/>
    <property type="match status" value="1"/>
</dbReference>
<feature type="binding site" evidence="7">
    <location>
        <position position="53"/>
    </location>
    <ligand>
        <name>S-adenosyl-L-methionine</name>
        <dbReference type="ChEBI" id="CHEBI:59789"/>
    </ligand>
</feature>
<keyword evidence="6 7" id="KW-0819">tRNA processing</keyword>
<comment type="catalytic activity">
    <reaction evidence="1 7">
        <text>guanosine(46) in tRNA + S-adenosyl-L-methionine = N(7)-methylguanosine(46) in tRNA + S-adenosyl-L-homocysteine</text>
        <dbReference type="Rhea" id="RHEA:42708"/>
        <dbReference type="Rhea" id="RHEA-COMP:10188"/>
        <dbReference type="Rhea" id="RHEA-COMP:10189"/>
        <dbReference type="ChEBI" id="CHEBI:57856"/>
        <dbReference type="ChEBI" id="CHEBI:59789"/>
        <dbReference type="ChEBI" id="CHEBI:74269"/>
        <dbReference type="ChEBI" id="CHEBI:74480"/>
        <dbReference type="EC" id="2.1.1.33"/>
    </reaction>
</comment>
<dbReference type="SUPFAM" id="SSF53335">
    <property type="entry name" value="S-adenosyl-L-methionine-dependent methyltransferases"/>
    <property type="match status" value="1"/>
</dbReference>
<dbReference type="PANTHER" id="PTHR23417:SF14">
    <property type="entry name" value="PENTACOTRIPEPTIDE-REPEAT REGION OF PRORP DOMAIN-CONTAINING PROTEIN"/>
    <property type="match status" value="1"/>
</dbReference>
<keyword evidence="5 7" id="KW-0949">S-adenosyl-L-methionine</keyword>
<comment type="caution">
    <text evidence="8">The sequence shown here is derived from an EMBL/GenBank/DDBJ whole genome shotgun (WGS) entry which is preliminary data.</text>
</comment>
<dbReference type="Proteomes" id="UP000248795">
    <property type="component" value="Unassembled WGS sequence"/>
</dbReference>
<feature type="region of interest" description="Interaction with RNA" evidence="7">
    <location>
        <begin position="133"/>
        <end position="138"/>
    </location>
</feature>
<accession>A0A2W2BI02</accession>
<feature type="binding site" evidence="7">
    <location>
        <position position="78"/>
    </location>
    <ligand>
        <name>S-adenosyl-L-methionine</name>
        <dbReference type="ChEBI" id="CHEBI:59789"/>
    </ligand>
</feature>
<dbReference type="GO" id="GO:0043527">
    <property type="term" value="C:tRNA methyltransferase complex"/>
    <property type="evidence" value="ECO:0007669"/>
    <property type="project" value="TreeGrafter"/>
</dbReference>
<evidence type="ECO:0000256" key="7">
    <source>
        <dbReference type="HAMAP-Rule" id="MF_01057"/>
    </source>
</evidence>
<feature type="binding site" evidence="7">
    <location>
        <position position="105"/>
    </location>
    <ligand>
        <name>S-adenosyl-L-methionine</name>
        <dbReference type="ChEBI" id="CHEBI:59789"/>
    </ligand>
</feature>
<evidence type="ECO:0000313" key="9">
    <source>
        <dbReference type="Proteomes" id="UP000248795"/>
    </source>
</evidence>
<dbReference type="PROSITE" id="PS51625">
    <property type="entry name" value="SAM_MT_TRMB"/>
    <property type="match status" value="1"/>
</dbReference>
<proteinExistence type="inferred from homology"/>
<dbReference type="HAMAP" id="MF_01057">
    <property type="entry name" value="tRNA_methyltr_TrmB"/>
    <property type="match status" value="1"/>
</dbReference>
<dbReference type="CDD" id="cd02440">
    <property type="entry name" value="AdoMet_MTases"/>
    <property type="match status" value="1"/>
</dbReference>
<keyword evidence="3 7" id="KW-0489">Methyltransferase</keyword>
<comment type="similarity">
    <text evidence="7">Belongs to the class I-like SAM-binding methyltransferase superfamily. TrmB family.</text>
</comment>
<feature type="binding site" evidence="7">
    <location>
        <position position="131"/>
    </location>
    <ligand>
        <name>substrate</name>
    </ligand>
</feature>
<evidence type="ECO:0000256" key="6">
    <source>
        <dbReference type="ARBA" id="ARBA00022694"/>
    </source>
</evidence>
<evidence type="ECO:0000256" key="1">
    <source>
        <dbReference type="ARBA" id="ARBA00000142"/>
    </source>
</evidence>
<organism evidence="8 9">
    <name type="scientific">Aestuariivirga litoralis</name>
    <dbReference type="NCBI Taxonomy" id="2650924"/>
    <lineage>
        <taxon>Bacteria</taxon>
        <taxon>Pseudomonadati</taxon>
        <taxon>Pseudomonadota</taxon>
        <taxon>Alphaproteobacteria</taxon>
        <taxon>Hyphomicrobiales</taxon>
        <taxon>Aestuariivirgaceae</taxon>
        <taxon>Aestuariivirga</taxon>
    </lineage>
</organism>
<gene>
    <name evidence="7" type="primary">trmB</name>
    <name evidence="8" type="ORF">DK847_16375</name>
</gene>
<dbReference type="InterPro" id="IPR029063">
    <property type="entry name" value="SAM-dependent_MTases_sf"/>
</dbReference>
<reference evidence="9" key="1">
    <citation type="submission" date="2018-06" db="EMBL/GenBank/DDBJ databases">
        <title>Aestuariibacter litoralis strain KCTC 52945T.</title>
        <authorList>
            <person name="Li X."/>
            <person name="Salam N."/>
            <person name="Li J.-L."/>
            <person name="Chen Y.-M."/>
            <person name="Yang Z.-W."/>
            <person name="Zhang L.-Y."/>
            <person name="Han M.-X."/>
            <person name="Xiao M."/>
            <person name="Li W.-J."/>
        </authorList>
    </citation>
    <scope>NUCLEOTIDE SEQUENCE [LARGE SCALE GENOMIC DNA]</scope>
    <source>
        <strain evidence="9">KCTC 52945</strain>
    </source>
</reference>
<dbReference type="GO" id="GO:0008176">
    <property type="term" value="F:tRNA (guanine(46)-N7)-methyltransferase activity"/>
    <property type="evidence" value="ECO:0007669"/>
    <property type="project" value="UniProtKB-UniRule"/>
</dbReference>
<evidence type="ECO:0000256" key="2">
    <source>
        <dbReference type="ARBA" id="ARBA00003015"/>
    </source>
</evidence>
<evidence type="ECO:0000256" key="3">
    <source>
        <dbReference type="ARBA" id="ARBA00022603"/>
    </source>
</evidence>
<dbReference type="EC" id="2.1.1.33" evidence="7"/>
<dbReference type="InterPro" id="IPR055361">
    <property type="entry name" value="tRNA_methyltr_TrmB_bact"/>
</dbReference>
<keyword evidence="4 7" id="KW-0808">Transferase</keyword>
<dbReference type="AlphaFoldDB" id="A0A2W2BI02"/>
<dbReference type="InterPro" id="IPR003358">
    <property type="entry name" value="tRNA_(Gua-N-7)_MeTrfase_Trmb"/>
</dbReference>
<dbReference type="RefSeq" id="WP_111199606.1">
    <property type="nucleotide sequence ID" value="NZ_QKVK01000008.1"/>
</dbReference>
<dbReference type="EMBL" id="QKVK01000008">
    <property type="protein sequence ID" value="PZF75799.1"/>
    <property type="molecule type" value="Genomic_DNA"/>
</dbReference>
<evidence type="ECO:0000256" key="5">
    <source>
        <dbReference type="ARBA" id="ARBA00022691"/>
    </source>
</evidence>
<dbReference type="Pfam" id="PF02390">
    <property type="entry name" value="Methyltransf_4"/>
    <property type="match status" value="1"/>
</dbReference>
<name>A0A2W2BI02_9HYPH</name>
<protein>
    <recommendedName>
        <fullName evidence="7">tRNA (guanine-N(7)-)-methyltransferase</fullName>
        <ecNumber evidence="7">2.1.1.33</ecNumber>
    </recommendedName>
    <alternativeName>
        <fullName evidence="7">tRNA (guanine(46)-N(7))-methyltransferase</fullName>
    </alternativeName>
    <alternativeName>
        <fullName evidence="7">tRNA(m7G46)-methyltransferase</fullName>
    </alternativeName>
</protein>
<dbReference type="UniPathway" id="UPA00989"/>
<keyword evidence="9" id="KW-1185">Reference proteome</keyword>
<sequence length="218" mass="24975">MSEPSEKRFQFYGRRKGKSLRRHHSELMDQLLPHLRVGLADPLSGMGGQRWLEIGFGGGEHLAHQAELHPDVSFIGAEPFVNGVAKMLALVEEKNLANVRIHDADARPLLEALPAASFERIYLLYPDPWPKARHNKRRFVSPENLAHFHRILKPGGLFLFASDIEDYVAWTREHVAEHGGFAEEGDPSEPYENWIETRYEAKARREGRGSAYLRFRKD</sequence>
<comment type="pathway">
    <text evidence="7">tRNA modification; N(7)-methylguanine-tRNA biosynthesis.</text>
</comment>
<dbReference type="Gene3D" id="3.40.50.150">
    <property type="entry name" value="Vaccinia Virus protein VP39"/>
    <property type="match status" value="1"/>
</dbReference>
<comment type="function">
    <text evidence="2 7">Catalyzes the formation of N(7)-methylguanine at position 46 (m7G46) in tRNA.</text>
</comment>
<dbReference type="PANTHER" id="PTHR23417">
    <property type="entry name" value="3-DEOXY-D-MANNO-OCTULOSONIC-ACID TRANSFERASE/TRNA GUANINE-N 7 - -METHYLTRANSFERASE"/>
    <property type="match status" value="1"/>
</dbReference>
<evidence type="ECO:0000256" key="4">
    <source>
        <dbReference type="ARBA" id="ARBA00022679"/>
    </source>
</evidence>
<evidence type="ECO:0000313" key="8">
    <source>
        <dbReference type="EMBL" id="PZF75799.1"/>
    </source>
</evidence>
<feature type="binding site" evidence="7">
    <location>
        <position position="163"/>
    </location>
    <ligand>
        <name>substrate</name>
    </ligand>
</feature>